<dbReference type="Proteomes" id="UP000183832">
    <property type="component" value="Unassembled WGS sequence"/>
</dbReference>
<feature type="region of interest" description="Disordered" evidence="2">
    <location>
        <begin position="836"/>
        <end position="882"/>
    </location>
</feature>
<evidence type="ECO:0000313" key="3">
    <source>
        <dbReference type="EMBL" id="CRL00118.1"/>
    </source>
</evidence>
<proteinExistence type="predicted"/>
<feature type="compositionally biased region" description="Low complexity" evidence="2">
    <location>
        <begin position="118"/>
        <end position="128"/>
    </location>
</feature>
<protein>
    <submittedName>
        <fullName evidence="3">CLUMA_CG013398, isoform B</fullName>
    </submittedName>
</protein>
<keyword evidence="4" id="KW-1185">Reference proteome</keyword>
<feature type="region of interest" description="Disordered" evidence="2">
    <location>
        <begin position="1042"/>
        <end position="1067"/>
    </location>
</feature>
<feature type="coiled-coil region" evidence="1">
    <location>
        <begin position="964"/>
        <end position="1019"/>
    </location>
</feature>
<feature type="region of interest" description="Disordered" evidence="2">
    <location>
        <begin position="673"/>
        <end position="698"/>
    </location>
</feature>
<evidence type="ECO:0000313" key="4">
    <source>
        <dbReference type="Proteomes" id="UP000183832"/>
    </source>
</evidence>
<feature type="compositionally biased region" description="Low complexity" evidence="2">
    <location>
        <begin position="67"/>
        <end position="85"/>
    </location>
</feature>
<feature type="region of interest" description="Disordered" evidence="2">
    <location>
        <begin position="36"/>
        <end position="91"/>
    </location>
</feature>
<feature type="region of interest" description="Disordered" evidence="2">
    <location>
        <begin position="179"/>
        <end position="243"/>
    </location>
</feature>
<feature type="compositionally biased region" description="Basic and acidic residues" evidence="2">
    <location>
        <begin position="677"/>
        <end position="692"/>
    </location>
</feature>
<feature type="compositionally biased region" description="Polar residues" evidence="2">
    <location>
        <begin position="214"/>
        <end position="223"/>
    </location>
</feature>
<gene>
    <name evidence="3" type="ORF">CLUMA_CG013398</name>
</gene>
<feature type="region of interest" description="Disordered" evidence="2">
    <location>
        <begin position="303"/>
        <end position="324"/>
    </location>
</feature>
<feature type="compositionally biased region" description="Low complexity" evidence="2">
    <location>
        <begin position="1097"/>
        <end position="1120"/>
    </location>
</feature>
<feature type="region of interest" description="Disordered" evidence="2">
    <location>
        <begin position="1097"/>
        <end position="1130"/>
    </location>
</feature>
<feature type="compositionally biased region" description="Low complexity" evidence="2">
    <location>
        <begin position="1184"/>
        <end position="1210"/>
    </location>
</feature>
<dbReference type="EMBL" id="CVRI01000054">
    <property type="protein sequence ID" value="CRL00118.1"/>
    <property type="molecule type" value="Genomic_DNA"/>
</dbReference>
<name>A0A1J1IM18_9DIPT</name>
<evidence type="ECO:0000256" key="2">
    <source>
        <dbReference type="SAM" id="MobiDB-lite"/>
    </source>
</evidence>
<organism evidence="3 4">
    <name type="scientific">Clunio marinus</name>
    <dbReference type="NCBI Taxonomy" id="568069"/>
    <lineage>
        <taxon>Eukaryota</taxon>
        <taxon>Metazoa</taxon>
        <taxon>Ecdysozoa</taxon>
        <taxon>Arthropoda</taxon>
        <taxon>Hexapoda</taxon>
        <taxon>Insecta</taxon>
        <taxon>Pterygota</taxon>
        <taxon>Neoptera</taxon>
        <taxon>Endopterygota</taxon>
        <taxon>Diptera</taxon>
        <taxon>Nematocera</taxon>
        <taxon>Chironomoidea</taxon>
        <taxon>Chironomidae</taxon>
        <taxon>Clunio</taxon>
    </lineage>
</organism>
<feature type="region of interest" description="Disordered" evidence="2">
    <location>
        <begin position="114"/>
        <end position="167"/>
    </location>
</feature>
<dbReference type="AlphaFoldDB" id="A0A1J1IM18"/>
<accession>A0A1J1IM18</accession>
<keyword evidence="1" id="KW-0175">Coiled coil</keyword>
<feature type="compositionally biased region" description="Polar residues" evidence="2">
    <location>
        <begin position="836"/>
        <end position="854"/>
    </location>
</feature>
<reference evidence="3 4" key="1">
    <citation type="submission" date="2015-04" db="EMBL/GenBank/DDBJ databases">
        <authorList>
            <person name="Syromyatnikov M.Y."/>
            <person name="Popov V.N."/>
        </authorList>
    </citation>
    <scope>NUCLEOTIDE SEQUENCE [LARGE SCALE GENOMIC DNA]</scope>
</reference>
<feature type="region of interest" description="Disordered" evidence="2">
    <location>
        <begin position="1175"/>
        <end position="1210"/>
    </location>
</feature>
<sequence>MGKCASKDQHLEIREIDERSYIAIVDDFDYYGYEYEGQSESKKSSKKMSGPETKGTSISFGFKKKNYSSSASNKKFNAANNNNGNDGTKSEKKTATIISNHNVIKAEQNHLIITSDDNGNNNNPAETNNSDKETTGRTTPRLQPPKRDQTQTSNARGNRFGFRQNVVRPAAAGITPKFNEYDKLNNNSDNGGNVCLDNDKRRSKSATASSRSTVTFAQSPIKSSSEERPQQGNNNTNKTRPQAVVLSRYTLHSTSLPRPQYPIPVSVSTTTAPSYKRSTTFTSFSSNGSGSSSSYTQNRVVDTKGAKHAANISKRGGIMGRRDESLDSGIASHDSNSERQQLYMDSMLSQRPRQRSRHFEMVPTGRHKFEIRDLSDYSDGSIIVPLSLPKLPTNRNEIVTGGLIRSYTTDNDTDMSVSVESNTRPTSIISTSEAESFEEEKSRIDNSFSEKSFKGDLFSKNSSRASSKASWFGNINESMASKNCSSLSVSSSDENVKKISQKKDIDCDDDELSSMTITADFSSQLNSSKMKTSPSKDQKEIVNDAFMQQQPKIGSISRKELLLEVDDVKFAATVDKVKDSVLLDDETSPTDSLVSSSESGDVLMKKIERPSDIGALFKTKFDDIKEQDLEDVTPELISPLTPGSPAHGSNSLSLSDGVRDDFLIDDEIADQPNLVMNDKKRNGSASHNDDYKTASMNLTSDTGTLKDISLHSNGSIRSANKPSFIKIKSSPAVNRKGLGMENSGSLDTLSPCDSITSDDLMADFDVNSSLDSIDRHGFSHDDLHVLSDFENRNTTRNANDFDAITKIQQTVVRRHSSRESITSQLPARATRLLNRRLQSSNNSPLSHGSESPRSLDSMHSRNTPVKTSLREHLKQRQQMSLQSQMYNSSSEDVFVDKQLRNSMLQDVTCFKKQLVHLRRILQESDTLNPFEVNGQIFNGNNCENVDDDSKGKEKKDDQNNVVLSNEQMALLQDQRQELADLRRQVVFLQSQMDDKDRTIRIQQNKLEEYEKEKSKDANLMTEGVNVIETATCATQTERLRPISMGQESLTRSSEHLKDPPTTNGVKSKQIPITTVKPPMTKSKTQISSIYTKLSSIKPSSTSLTSNANSKNLSSASNFSNPKPVKTTQIGNLQGLSVKTLNVVNTARSPIKSPKRIPQLVKPNITNGASKISSKPFINFKTKPSDSNGNSATSSLSTSSSNSSLNNTNGDNISKVKSFI</sequence>
<feature type="compositionally biased region" description="Polar residues" evidence="2">
    <location>
        <begin position="230"/>
        <end position="240"/>
    </location>
</feature>
<dbReference type="OrthoDB" id="10046062at2759"/>
<evidence type="ECO:0000256" key="1">
    <source>
        <dbReference type="SAM" id="Coils"/>
    </source>
</evidence>